<feature type="domain" description="Outer membrane protein beta-barrel" evidence="5">
    <location>
        <begin position="378"/>
        <end position="782"/>
    </location>
</feature>
<evidence type="ECO:0000313" key="7">
    <source>
        <dbReference type="Proteomes" id="UP001597100"/>
    </source>
</evidence>
<dbReference type="Proteomes" id="UP001597100">
    <property type="component" value="Unassembled WGS sequence"/>
</dbReference>
<dbReference type="InterPro" id="IPR036942">
    <property type="entry name" value="Beta-barrel_TonB_sf"/>
</dbReference>
<dbReference type="RefSeq" id="WP_380739427.1">
    <property type="nucleotide sequence ID" value="NZ_JBHTJP010000035.1"/>
</dbReference>
<feature type="chain" id="PRO_5047226523" evidence="4">
    <location>
        <begin position="23"/>
        <end position="810"/>
    </location>
</feature>
<evidence type="ECO:0000313" key="6">
    <source>
        <dbReference type="EMBL" id="MFD0977278.1"/>
    </source>
</evidence>
<evidence type="ECO:0000259" key="5">
    <source>
        <dbReference type="Pfam" id="PF14905"/>
    </source>
</evidence>
<protein>
    <submittedName>
        <fullName evidence="6">Outer membrane beta-barrel protein</fullName>
    </submittedName>
</protein>
<gene>
    <name evidence="6" type="ORF">ACFQ1G_10785</name>
</gene>
<name>A0ABW3IHQ8_9FLAO</name>
<keyword evidence="4" id="KW-0732">Signal</keyword>
<dbReference type="SUPFAM" id="SSF56935">
    <property type="entry name" value="Porins"/>
    <property type="match status" value="1"/>
</dbReference>
<comment type="caution">
    <text evidence="6">The sequence shown here is derived from an EMBL/GenBank/DDBJ whole genome shotgun (WGS) entry which is preliminary data.</text>
</comment>
<sequence>MINKYCLPIFSLLVLCSSLSFAQHSLQGKVLDEANNPVAFANVILLNAKDSVTVYKGAVTRETGDFSFEEVENDQYLLRVSFVGFEDLLTRVEVAKSKDLGTLLLKESVSDLGEVSVIGKKPVITRSIDRLTFEVENSTLSTGNTYELLKRTPGVIVSQGQLLVKNRPATVYINDRKVYLSAQELQQLLEGFSAGNVKSVEVITNPPAKYDAEGGAILNIKTSKNISIGYKGSLNANTTIAEVPKYGVGTSHYYKNDFLNLFTNYNYNYRNAYKEDEGHIVFYDPSGAVDSKWEEDFFRDSRNSSNSLNAILDFNLAENSSLNLSANLQFDPASITDINGRTEIFGAQGQLDSLYTTNARRDGDQENLLLSAAYNTDIGEKGASLSAVANYINYDDNQAQNLETRYFSDSGNLLNANIFSTLAGQKSNIYTGKVDVSAPLGTVSLETGLKYTGVKSESGLDYFDLENGSQFVSELSDTFDYDENIYAVYLSASKEWEKWSVKGGLRGEMTDIEGRSGSAGLVNDQDYFELFPTFYLMYTKNENNSFGLDYSRRITRPRFQSLNPYRTYINENNVKLGNPNLRPGISNKINFNYTYKNKLSFDLYWDRGENATAVLPFQDNEERVLRSVNTNLNYEQQYSLDVSFYDYVKNWWYLYVYSSFFYMENEFVAVESGNEIVQNDVFSTYIMAQNFFTLSKDGTFSGELIASYLPAYIAGSYDFDEPQYGLSFGLRKTFFDSRLTTTLNVDDVFDTQNIPVSSRYLNQNNGFYAQPESRMLRVGVIYKFGNFKLRDNKRTIDADESERLKEKSAL</sequence>
<reference evidence="7" key="1">
    <citation type="journal article" date="2019" name="Int. J. Syst. Evol. Microbiol.">
        <title>The Global Catalogue of Microorganisms (GCM) 10K type strain sequencing project: providing services to taxonomists for standard genome sequencing and annotation.</title>
        <authorList>
            <consortium name="The Broad Institute Genomics Platform"/>
            <consortium name="The Broad Institute Genome Sequencing Center for Infectious Disease"/>
            <person name="Wu L."/>
            <person name="Ma J."/>
        </authorList>
    </citation>
    <scope>NUCLEOTIDE SEQUENCE [LARGE SCALE GENOMIC DNA]</scope>
    <source>
        <strain evidence="7">CCUG 60898</strain>
    </source>
</reference>
<dbReference type="Pfam" id="PF14905">
    <property type="entry name" value="OMP_b-brl_3"/>
    <property type="match status" value="1"/>
</dbReference>
<evidence type="ECO:0000256" key="1">
    <source>
        <dbReference type="ARBA" id="ARBA00004442"/>
    </source>
</evidence>
<keyword evidence="7" id="KW-1185">Reference proteome</keyword>
<dbReference type="Gene3D" id="2.40.170.20">
    <property type="entry name" value="TonB-dependent receptor, beta-barrel domain"/>
    <property type="match status" value="1"/>
</dbReference>
<comment type="subcellular location">
    <subcellularLocation>
        <location evidence="1">Cell outer membrane</location>
    </subcellularLocation>
</comment>
<proteinExistence type="predicted"/>
<organism evidence="6 7">
    <name type="scientific">Salinimicrobium gaetbulicola</name>
    <dbReference type="NCBI Taxonomy" id="999702"/>
    <lineage>
        <taxon>Bacteria</taxon>
        <taxon>Pseudomonadati</taxon>
        <taxon>Bacteroidota</taxon>
        <taxon>Flavobacteriia</taxon>
        <taxon>Flavobacteriales</taxon>
        <taxon>Flavobacteriaceae</taxon>
        <taxon>Salinimicrobium</taxon>
    </lineage>
</organism>
<evidence type="ECO:0000256" key="4">
    <source>
        <dbReference type="SAM" id="SignalP"/>
    </source>
</evidence>
<feature type="signal peptide" evidence="4">
    <location>
        <begin position="1"/>
        <end position="22"/>
    </location>
</feature>
<dbReference type="InterPro" id="IPR041700">
    <property type="entry name" value="OMP_b-brl_3"/>
</dbReference>
<evidence type="ECO:0000256" key="2">
    <source>
        <dbReference type="ARBA" id="ARBA00023136"/>
    </source>
</evidence>
<keyword evidence="3" id="KW-0998">Cell outer membrane</keyword>
<dbReference type="EMBL" id="JBHTJP010000035">
    <property type="protein sequence ID" value="MFD0977278.1"/>
    <property type="molecule type" value="Genomic_DNA"/>
</dbReference>
<accession>A0ABW3IHQ8</accession>
<dbReference type="PANTHER" id="PTHR40980:SF4">
    <property type="entry name" value="TONB-DEPENDENT RECEPTOR-LIKE BETA-BARREL DOMAIN-CONTAINING PROTEIN"/>
    <property type="match status" value="1"/>
</dbReference>
<keyword evidence="2" id="KW-0472">Membrane</keyword>
<dbReference type="PANTHER" id="PTHR40980">
    <property type="entry name" value="PLUG DOMAIN-CONTAINING PROTEIN"/>
    <property type="match status" value="1"/>
</dbReference>
<dbReference type="SUPFAM" id="SSF49464">
    <property type="entry name" value="Carboxypeptidase regulatory domain-like"/>
    <property type="match status" value="1"/>
</dbReference>
<dbReference type="Pfam" id="PF13715">
    <property type="entry name" value="CarbopepD_reg_2"/>
    <property type="match status" value="1"/>
</dbReference>
<dbReference type="InterPro" id="IPR008969">
    <property type="entry name" value="CarboxyPept-like_regulatory"/>
</dbReference>
<dbReference type="Gene3D" id="2.60.40.1120">
    <property type="entry name" value="Carboxypeptidase-like, regulatory domain"/>
    <property type="match status" value="1"/>
</dbReference>
<evidence type="ECO:0000256" key="3">
    <source>
        <dbReference type="ARBA" id="ARBA00023237"/>
    </source>
</evidence>